<feature type="transmembrane region" description="Helical" evidence="4">
    <location>
        <begin position="145"/>
        <end position="164"/>
    </location>
</feature>
<dbReference type="InterPro" id="IPR041916">
    <property type="entry name" value="Anti_sigma_zinc_sf"/>
</dbReference>
<comment type="caution">
    <text evidence="5">The sequence shown here is derived from an EMBL/GenBank/DDBJ whole genome shotgun (WGS) entry which is preliminary data.</text>
</comment>
<reference evidence="5 6" key="1">
    <citation type="submission" date="2024-01" db="EMBL/GenBank/DDBJ databases">
        <title>Genome mining of biosynthetic gene clusters to explore secondary metabolites of Streptomyces sp.</title>
        <authorList>
            <person name="Baig A."/>
            <person name="Ajitkumar Shintre N."/>
            <person name="Kumar H."/>
            <person name="Anbarasu A."/>
            <person name="Ramaiah S."/>
        </authorList>
    </citation>
    <scope>NUCLEOTIDE SEQUENCE [LARGE SCALE GENOMIC DNA]</scope>
    <source>
        <strain evidence="5 6">A57</strain>
    </source>
</reference>
<dbReference type="RefSeq" id="WP_376731044.1">
    <property type="nucleotide sequence ID" value="NZ_JAYMRP010000003.1"/>
</dbReference>
<dbReference type="EMBL" id="JAYMRP010000003">
    <property type="protein sequence ID" value="MFB8772053.1"/>
    <property type="molecule type" value="Genomic_DNA"/>
</dbReference>
<evidence type="ECO:0000256" key="1">
    <source>
        <dbReference type="ARBA" id="ARBA00023015"/>
    </source>
</evidence>
<feature type="compositionally biased region" description="Basic and acidic residues" evidence="3">
    <location>
        <begin position="107"/>
        <end position="117"/>
    </location>
</feature>
<evidence type="ECO:0000256" key="3">
    <source>
        <dbReference type="SAM" id="MobiDB-lite"/>
    </source>
</evidence>
<dbReference type="Proteomes" id="UP001585080">
    <property type="component" value="Unassembled WGS sequence"/>
</dbReference>
<keyword evidence="4" id="KW-1133">Transmembrane helix</keyword>
<keyword evidence="4" id="KW-0812">Transmembrane</keyword>
<keyword evidence="6" id="KW-1185">Reference proteome</keyword>
<feature type="region of interest" description="Disordered" evidence="3">
    <location>
        <begin position="168"/>
        <end position="223"/>
    </location>
</feature>
<evidence type="ECO:0000313" key="6">
    <source>
        <dbReference type="Proteomes" id="UP001585080"/>
    </source>
</evidence>
<evidence type="ECO:0000256" key="4">
    <source>
        <dbReference type="SAM" id="Phobius"/>
    </source>
</evidence>
<accession>A0ABV5E5J4</accession>
<evidence type="ECO:0000256" key="2">
    <source>
        <dbReference type="ARBA" id="ARBA00023163"/>
    </source>
</evidence>
<keyword evidence="1" id="KW-0805">Transcription regulation</keyword>
<evidence type="ECO:0000313" key="5">
    <source>
        <dbReference type="EMBL" id="MFB8772053.1"/>
    </source>
</evidence>
<feature type="region of interest" description="Disordered" evidence="3">
    <location>
        <begin position="91"/>
        <end position="143"/>
    </location>
</feature>
<name>A0ABV5E5J4_9ACTN</name>
<organism evidence="5 6">
    <name type="scientific">Streptomyces broussonetiae</name>
    <dbReference type="NCBI Taxonomy" id="2686304"/>
    <lineage>
        <taxon>Bacteria</taxon>
        <taxon>Bacillati</taxon>
        <taxon>Actinomycetota</taxon>
        <taxon>Actinomycetes</taxon>
        <taxon>Kitasatosporales</taxon>
        <taxon>Streptomycetaceae</taxon>
        <taxon>Streptomyces</taxon>
    </lineage>
</organism>
<sequence length="306" mass="31517">MTSTTDAAGHPDVTEISDLTEGLLPASRVAEVRRHLEECDLCSDVQASLEEIRGLLGTLPGPAPMPADVAGRIDAALAAEALLNASAPEALGSAPVEAVRASSSGDDSARVSRETSPTDRPAGHPRASSTGPGRKDRKRGGRRRTVVLSAVLSAAALGLGSVLWSSLSGGHSDTAAHGEQSTSTDTFSEDRLKKQVADLLVGQPSTRGGSRSPDGFGVESVPSSHATGLFKESSVTIPECVRESIGGTDSALAAKEGTYRGTEALLVVLPDVADPTRVTAYLVDATCVDQSSAKAEVLLKHSYPRS</sequence>
<evidence type="ECO:0008006" key="7">
    <source>
        <dbReference type="Google" id="ProtNLM"/>
    </source>
</evidence>
<proteinExistence type="predicted"/>
<keyword evidence="4" id="KW-0472">Membrane</keyword>
<keyword evidence="2" id="KW-0804">Transcription</keyword>
<gene>
    <name evidence="5" type="ORF">VSS16_04800</name>
</gene>
<dbReference type="Gene3D" id="1.10.10.1320">
    <property type="entry name" value="Anti-sigma factor, zinc-finger domain"/>
    <property type="match status" value="1"/>
</dbReference>
<protein>
    <recommendedName>
        <fullName evidence="7">Zinc-finger domain-containing protein</fullName>
    </recommendedName>
</protein>